<dbReference type="FunFam" id="2.60.40.10:FF:000026">
    <property type="entry name" value="roundabout homolog 2 isoform X1"/>
    <property type="match status" value="1"/>
</dbReference>
<keyword evidence="4" id="KW-0597">Phosphoprotein</keyword>
<evidence type="ECO:0000256" key="10">
    <source>
        <dbReference type="ARBA" id="ARBA00022989"/>
    </source>
</evidence>
<keyword evidence="11 18" id="KW-0472">Membrane</keyword>
<dbReference type="PROSITE" id="PS50835">
    <property type="entry name" value="IG_LIKE"/>
    <property type="match status" value="5"/>
</dbReference>
<dbReference type="GO" id="GO:0008046">
    <property type="term" value="F:axon guidance receptor activity"/>
    <property type="evidence" value="ECO:0007669"/>
    <property type="project" value="InterPro"/>
</dbReference>
<feature type="domain" description="Fibronectin type-III" evidence="20">
    <location>
        <begin position="632"/>
        <end position="729"/>
    </location>
</feature>
<sequence>PLGTTSTFIFFFSGSRLRQEDTPPRIVEHPSDLIVSKGEPATLNCKAEGRPTPTVEWYKDGERVETDRDNPRSQRMLLPSGSLFFLRIVHGRRSKPDEGSYVCVARNYLGEAVSHNASLEVAILRDDFRQNPADVIVAAGEPAVLECQPPRGHPEPTISWKKDGVNIDDRDERITIRGGKLMITNARKSDAGKYVCVGTNMVGERESEIAELTVLERPSFVRRPGSQVVLVDQSVEFRCEARGDPVPTVRWRKDDGDLPKGRYEIREDHTLKIRRLTSGDVGSYTCVAENMVGKAEASATLTVHVPPAFVVRPRNQVVGVGRTVTFQCEATGNPQPAIFWQREGSQNLLFSYQPPQPSSRFSVSQTGDLTITDAERSDVGYYSCQALNIAGSVITKALLEVTDVVSDRPPPVIRQGPTNQTVAVDGTVVLNCVAAGNPTPTILWRKDGVLVSTHDSRVKQLDTGALQIRYAKLGDTGTYTCISSTPSGEASWKAYLEVQEFGVPVQPNRPTDPNLIPSAPSKPEVTDVTRTSVTLSWKPNLNAGATPTSYIIEAFSHASGSSWQTLAEHVKTESFVLKGLKPSAVYLFLVRAANAYGLSDPSPITDAVKTQDIPPTSQGVDHRQIQRELGEVVIHLHNPTILSSSSVRVQWTVEQQSQYIQGYKVMYRPSPEGMQRSDWAVFEVRTPGEDSAVVPQLRKGVTYEFKVRPFFNEFQGTDSDVKIGKTLEEAPSAPPREVTVTESGDNGTAIVVSWQPPPEEEQNGVVQEYKIWCLGNESRYHINRTVDGSTLSVLIPSLAPGIRYSVEVAASTGAGPGVKSDITFFQLDASGRMTETESPENPLSQQISDVVKQPAFIAGIGAACWIILMVFSIWLYRHRKKRNGLSSSYAGIRKGHIFSLFLVAYQRGGEGVSSAGRPGLLNIGESATQPWLADTWPNSCSNHNDCSINCCTAGNGNSDSNLATYSRPADCIANYNNQMENKQTNLMVPESGVYGDVDLSNKINEMKTFNSPNLKDGRFVGPGGQPTPYATTQLIQSSIMGNNINPDRGTGGSGGGPGGGGEVNEKHCWKPTSVQQQKPEMGSQLQYIIMEQNKLNKGECVEYPAPMVKEVNSDCDPDMQCSMPPSHMYLQPDELEEEEMERGPTPPIRGAASSPAAVSYSHQSTATLTPSPQEEMQPMLQDAPDSHERRRHAVSPPPPPRPLSPSHTYGYITSPLALDTDGMEEEEDILEEEEEGDETDAEVAKMHYHHTHPHTHPHHPQMHPRRLLLRGLEQTPASSMGDLESSVTGSMINGWGSASEEDNVSSGRSSAVSSSDGSFFTDADFAQAVAAAAEYSGLRVKCYSRKYQINPSGHRPGSPVSTDSNMSMAAVHRRPPKKQKQHPAGHPGNQRREAYNEDLPPPPIPPPAVLKSPTHPSKTALEGRGVISPKAGEGRDKRGGTGGYKPREGSDPRTSSSERKDVQERQKTAHGEKGNRHEGSTASKARQHAGSEDILPYSRPQFPTVNSPRDPSSSSSMSSRGSGGRRRGEGGRRNPADMGLITTGALQPGDEELEMVES</sequence>
<keyword evidence="5 18" id="KW-0812">Transmembrane</keyword>
<comment type="similarity">
    <text evidence="16">Belongs to the immunoglobulin superfamily. ROBO family.</text>
</comment>
<dbReference type="CDD" id="cd05725">
    <property type="entry name" value="IgI_3_Robo"/>
    <property type="match status" value="1"/>
</dbReference>
<keyword evidence="13" id="KW-0675">Receptor</keyword>
<dbReference type="CDD" id="cd07693">
    <property type="entry name" value="IgC_1_Robo"/>
    <property type="match status" value="1"/>
</dbReference>
<dbReference type="GO" id="GO:0022603">
    <property type="term" value="P:regulation of anatomical structure morphogenesis"/>
    <property type="evidence" value="ECO:0007669"/>
    <property type="project" value="UniProtKB-ARBA"/>
</dbReference>
<dbReference type="InterPro" id="IPR003598">
    <property type="entry name" value="Ig_sub2"/>
</dbReference>
<evidence type="ECO:0000256" key="12">
    <source>
        <dbReference type="ARBA" id="ARBA00023157"/>
    </source>
</evidence>
<feature type="domain" description="Ig-like" evidence="19">
    <location>
        <begin position="24"/>
        <end position="120"/>
    </location>
</feature>
<dbReference type="InterPro" id="IPR007110">
    <property type="entry name" value="Ig-like_dom"/>
</dbReference>
<dbReference type="GO" id="GO:0006935">
    <property type="term" value="P:chemotaxis"/>
    <property type="evidence" value="ECO:0007669"/>
    <property type="project" value="UniProtKB-KW"/>
</dbReference>
<evidence type="ECO:0000256" key="18">
    <source>
        <dbReference type="SAM" id="Phobius"/>
    </source>
</evidence>
<reference evidence="21" key="3">
    <citation type="submission" date="2025-09" db="UniProtKB">
        <authorList>
            <consortium name="Ensembl"/>
        </authorList>
    </citation>
    <scope>IDENTIFICATION</scope>
</reference>
<dbReference type="FunFam" id="2.60.40.10:FF:000055">
    <property type="entry name" value="roundabout homolog 1 isoform X2"/>
    <property type="match status" value="1"/>
</dbReference>
<organism evidence="21 22">
    <name type="scientific">Lates calcarifer</name>
    <name type="common">Barramundi</name>
    <name type="synonym">Holocentrus calcarifer</name>
    <dbReference type="NCBI Taxonomy" id="8187"/>
    <lineage>
        <taxon>Eukaryota</taxon>
        <taxon>Metazoa</taxon>
        <taxon>Chordata</taxon>
        <taxon>Craniata</taxon>
        <taxon>Vertebrata</taxon>
        <taxon>Euteleostomi</taxon>
        <taxon>Actinopterygii</taxon>
        <taxon>Neopterygii</taxon>
        <taxon>Teleostei</taxon>
        <taxon>Neoteleostei</taxon>
        <taxon>Acanthomorphata</taxon>
        <taxon>Carangaria</taxon>
        <taxon>Carangaria incertae sedis</taxon>
        <taxon>Centropomidae</taxon>
        <taxon>Lates</taxon>
    </lineage>
</organism>
<keyword evidence="8" id="KW-0221">Differentiation</keyword>
<feature type="compositionally biased region" description="Basic and acidic residues" evidence="17">
    <location>
        <begin position="1432"/>
        <end position="1479"/>
    </location>
</feature>
<evidence type="ECO:0000256" key="9">
    <source>
        <dbReference type="ARBA" id="ARBA00022902"/>
    </source>
</evidence>
<reference evidence="22" key="1">
    <citation type="submission" date="2015-09" db="EMBL/GenBank/DDBJ databases">
        <authorList>
            <person name="Sai Rama Sridatta P."/>
        </authorList>
    </citation>
    <scope>NUCLEOTIDE SEQUENCE [LARGE SCALE GENOMIC DNA]</scope>
</reference>
<feature type="compositionally biased region" description="Pro residues" evidence="17">
    <location>
        <begin position="1399"/>
        <end position="1408"/>
    </location>
</feature>
<feature type="compositionally biased region" description="Polar residues" evidence="17">
    <location>
        <begin position="1160"/>
        <end position="1174"/>
    </location>
</feature>
<feature type="compositionally biased region" description="Polar residues" evidence="17">
    <location>
        <begin position="1501"/>
        <end position="1511"/>
    </location>
</feature>
<feature type="domain" description="Ig-like" evidence="19">
    <location>
        <begin position="411"/>
        <end position="491"/>
    </location>
</feature>
<evidence type="ECO:0000256" key="4">
    <source>
        <dbReference type="ARBA" id="ARBA00022553"/>
    </source>
</evidence>
<keyword evidence="12" id="KW-1015">Disulfide bond</keyword>
<feature type="compositionally biased region" description="Basic and acidic residues" evidence="17">
    <location>
        <begin position="1526"/>
        <end position="1535"/>
    </location>
</feature>
<dbReference type="FunFam" id="2.60.40.10:FF:000058">
    <property type="entry name" value="roundabout homolog 2 isoform X3"/>
    <property type="match status" value="1"/>
</dbReference>
<dbReference type="Pfam" id="PF00041">
    <property type="entry name" value="fn3"/>
    <property type="match status" value="3"/>
</dbReference>
<keyword evidence="9" id="KW-0524">Neurogenesis</keyword>
<evidence type="ECO:0000256" key="8">
    <source>
        <dbReference type="ARBA" id="ARBA00022782"/>
    </source>
</evidence>
<evidence type="ECO:0000313" key="22">
    <source>
        <dbReference type="Proteomes" id="UP000314980"/>
    </source>
</evidence>
<dbReference type="InterPro" id="IPR003599">
    <property type="entry name" value="Ig_sub"/>
</dbReference>
<evidence type="ECO:0000256" key="13">
    <source>
        <dbReference type="ARBA" id="ARBA00023170"/>
    </source>
</evidence>
<evidence type="ECO:0000256" key="6">
    <source>
        <dbReference type="ARBA" id="ARBA00022729"/>
    </source>
</evidence>
<dbReference type="PROSITE" id="PS50853">
    <property type="entry name" value="FN3"/>
    <property type="match status" value="3"/>
</dbReference>
<dbReference type="FunFam" id="2.60.40.10:FF:000008">
    <property type="entry name" value="roundabout homolog 2 isoform X2"/>
    <property type="match status" value="2"/>
</dbReference>
<protein>
    <submittedName>
        <fullName evidence="21">Roundabout guidance receptor 1</fullName>
    </submittedName>
</protein>
<dbReference type="Pfam" id="PF13927">
    <property type="entry name" value="Ig_3"/>
    <property type="match status" value="2"/>
</dbReference>
<feature type="region of interest" description="Disordered" evidence="17">
    <location>
        <begin position="1348"/>
        <end position="1558"/>
    </location>
</feature>
<evidence type="ECO:0000256" key="1">
    <source>
        <dbReference type="ARBA" id="ARBA00004479"/>
    </source>
</evidence>
<keyword evidence="2" id="KW-0217">Developmental protein</keyword>
<dbReference type="InterPro" id="IPR032986">
    <property type="entry name" value="Robo1_Ig-like3"/>
</dbReference>
<evidence type="ECO:0000256" key="5">
    <source>
        <dbReference type="ARBA" id="ARBA00022692"/>
    </source>
</evidence>
<dbReference type="SMART" id="SM00409">
    <property type="entry name" value="IG"/>
    <property type="match status" value="5"/>
</dbReference>
<dbReference type="GO" id="GO:0016020">
    <property type="term" value="C:membrane"/>
    <property type="evidence" value="ECO:0007669"/>
    <property type="project" value="UniProtKB-SubCell"/>
</dbReference>
<feature type="domain" description="Fibronectin type-III" evidence="20">
    <location>
        <begin position="734"/>
        <end position="830"/>
    </location>
</feature>
<gene>
    <name evidence="21" type="primary">ROBO1</name>
    <name evidence="21" type="synonym">robo1</name>
</gene>
<feature type="compositionally biased region" description="Acidic residues" evidence="17">
    <location>
        <begin position="1549"/>
        <end position="1558"/>
    </location>
</feature>
<dbReference type="SUPFAM" id="SSF49265">
    <property type="entry name" value="Fibronectin type III"/>
    <property type="match status" value="2"/>
</dbReference>
<proteinExistence type="inferred from homology"/>
<keyword evidence="7" id="KW-0677">Repeat</keyword>
<dbReference type="Proteomes" id="UP000314980">
    <property type="component" value="Unassembled WGS sequence"/>
</dbReference>
<dbReference type="GO" id="GO:0051239">
    <property type="term" value="P:regulation of multicellular organismal process"/>
    <property type="evidence" value="ECO:0007669"/>
    <property type="project" value="UniProtKB-ARBA"/>
</dbReference>
<dbReference type="PANTHER" id="PTHR12231:SF243">
    <property type="entry name" value="ROUNDABOUT HOMOLOG 1"/>
    <property type="match status" value="1"/>
</dbReference>
<evidence type="ECO:0000256" key="2">
    <source>
        <dbReference type="ARBA" id="ARBA00022473"/>
    </source>
</evidence>
<feature type="region of interest" description="Disordered" evidence="17">
    <location>
        <begin position="1045"/>
        <end position="1079"/>
    </location>
</feature>
<feature type="compositionally biased region" description="Low complexity" evidence="17">
    <location>
        <begin position="1304"/>
        <end position="1316"/>
    </location>
</feature>
<feature type="domain" description="Fibronectin type-III" evidence="20">
    <location>
        <begin position="519"/>
        <end position="613"/>
    </location>
</feature>
<feature type="compositionally biased region" description="Gly residues" evidence="17">
    <location>
        <begin position="1049"/>
        <end position="1062"/>
    </location>
</feature>
<evidence type="ECO:0000259" key="19">
    <source>
        <dbReference type="PROSITE" id="PS50835"/>
    </source>
</evidence>
<dbReference type="GO" id="GO:0035385">
    <property type="term" value="P:Roundabout signaling pathway"/>
    <property type="evidence" value="ECO:0007669"/>
    <property type="project" value="InterPro"/>
</dbReference>
<dbReference type="InterPro" id="IPR051170">
    <property type="entry name" value="Neural/epithelial_adhesion"/>
</dbReference>
<keyword evidence="15" id="KW-0393">Immunoglobulin domain</keyword>
<dbReference type="SMART" id="SM00408">
    <property type="entry name" value="IGc2"/>
    <property type="match status" value="5"/>
</dbReference>
<feature type="region of interest" description="Disordered" evidence="17">
    <location>
        <begin position="1135"/>
        <end position="1237"/>
    </location>
</feature>
<dbReference type="GeneTree" id="ENSGT00940000154477"/>
<feature type="compositionally biased region" description="Acidic residues" evidence="17">
    <location>
        <begin position="1221"/>
        <end position="1237"/>
    </location>
</feature>
<dbReference type="CDD" id="cd05726">
    <property type="entry name" value="IgI_4_Robo"/>
    <property type="match status" value="1"/>
</dbReference>
<dbReference type="CDD" id="cd00063">
    <property type="entry name" value="FN3"/>
    <property type="match status" value="3"/>
</dbReference>
<dbReference type="CDD" id="cd20952">
    <property type="entry name" value="IgI_5_Robo"/>
    <property type="match status" value="1"/>
</dbReference>
<dbReference type="InterPro" id="IPR036116">
    <property type="entry name" value="FN3_sf"/>
</dbReference>
<dbReference type="InterPro" id="IPR013106">
    <property type="entry name" value="Ig_V-set"/>
</dbReference>
<evidence type="ECO:0000259" key="20">
    <source>
        <dbReference type="PROSITE" id="PS50853"/>
    </source>
</evidence>
<keyword evidence="22" id="KW-1185">Reference proteome</keyword>
<dbReference type="SUPFAM" id="SSF48726">
    <property type="entry name" value="Immunoglobulin"/>
    <property type="match status" value="5"/>
</dbReference>
<dbReference type="PANTHER" id="PTHR12231">
    <property type="entry name" value="CTX-RELATED TYPE I TRANSMEMBRANE PROTEIN"/>
    <property type="match status" value="1"/>
</dbReference>
<dbReference type="Ensembl" id="ENSLCAT00010028809.1">
    <property type="protein sequence ID" value="ENSLCAP00010028199.1"/>
    <property type="gene ID" value="ENSLCAG00010013108.1"/>
</dbReference>
<dbReference type="FunFam" id="2.60.40.10:FF:000065">
    <property type="entry name" value="roundabout homolog 1 isoform X3"/>
    <property type="match status" value="1"/>
</dbReference>
<dbReference type="SMART" id="SM00406">
    <property type="entry name" value="IGv"/>
    <property type="match status" value="3"/>
</dbReference>
<evidence type="ECO:0000256" key="16">
    <source>
        <dbReference type="ARBA" id="ARBA00061206"/>
    </source>
</evidence>
<name>A0A4W6DTG5_LATCA</name>
<evidence type="ECO:0000256" key="15">
    <source>
        <dbReference type="ARBA" id="ARBA00023319"/>
    </source>
</evidence>
<evidence type="ECO:0000313" key="21">
    <source>
        <dbReference type="Ensembl" id="ENSLCAP00010028199.1"/>
    </source>
</evidence>
<evidence type="ECO:0000256" key="11">
    <source>
        <dbReference type="ARBA" id="ARBA00023136"/>
    </source>
</evidence>
<keyword evidence="14" id="KW-0325">Glycoprotein</keyword>
<evidence type="ECO:0000256" key="7">
    <source>
        <dbReference type="ARBA" id="ARBA00022737"/>
    </source>
</evidence>
<accession>A0A4W6DTG5</accession>
<dbReference type="GO" id="GO:0016199">
    <property type="term" value="P:axon midline choice point recognition"/>
    <property type="evidence" value="ECO:0007669"/>
    <property type="project" value="InterPro"/>
</dbReference>
<evidence type="ECO:0000256" key="17">
    <source>
        <dbReference type="SAM" id="MobiDB-lite"/>
    </source>
</evidence>
<reference evidence="21" key="2">
    <citation type="submission" date="2025-08" db="UniProtKB">
        <authorList>
            <consortium name="Ensembl"/>
        </authorList>
    </citation>
    <scope>IDENTIFICATION</scope>
</reference>
<evidence type="ECO:0000256" key="3">
    <source>
        <dbReference type="ARBA" id="ARBA00022500"/>
    </source>
</evidence>
<dbReference type="GO" id="GO:0007417">
    <property type="term" value="P:central nervous system development"/>
    <property type="evidence" value="ECO:0007669"/>
    <property type="project" value="UniProtKB-ARBA"/>
</dbReference>
<feature type="compositionally biased region" description="Basic residues" evidence="17">
    <location>
        <begin position="1371"/>
        <end position="1383"/>
    </location>
</feature>
<comment type="subcellular location">
    <subcellularLocation>
        <location evidence="1">Membrane</location>
        <topology evidence="1">Single-pass type I membrane protein</topology>
    </subcellularLocation>
</comment>
<feature type="domain" description="Ig-like" evidence="19">
    <location>
        <begin position="218"/>
        <end position="302"/>
    </location>
</feature>
<dbReference type="SMART" id="SM00060">
    <property type="entry name" value="FN3"/>
    <property type="match status" value="3"/>
</dbReference>
<dbReference type="InterPro" id="IPR013098">
    <property type="entry name" value="Ig_I-set"/>
</dbReference>
<feature type="domain" description="Ig-like" evidence="19">
    <location>
        <begin position="126"/>
        <end position="213"/>
    </location>
</feature>
<feature type="region of interest" description="Disordered" evidence="17">
    <location>
        <begin position="1277"/>
        <end position="1316"/>
    </location>
</feature>
<feature type="domain" description="Ig-like" evidence="19">
    <location>
        <begin position="307"/>
        <end position="402"/>
    </location>
</feature>
<feature type="transmembrane region" description="Helical" evidence="18">
    <location>
        <begin position="855"/>
        <end position="876"/>
    </location>
</feature>
<keyword evidence="6" id="KW-0732">Signal</keyword>
<dbReference type="Gene3D" id="2.60.40.10">
    <property type="entry name" value="Immunoglobulins"/>
    <property type="match status" value="8"/>
</dbReference>
<keyword evidence="3" id="KW-0145">Chemotaxis</keyword>
<dbReference type="InterPro" id="IPR013783">
    <property type="entry name" value="Ig-like_fold"/>
</dbReference>
<dbReference type="FunFam" id="2.60.40.10:FF:000043">
    <property type="entry name" value="roundabout homolog 2 isoform X2"/>
    <property type="match status" value="1"/>
</dbReference>
<dbReference type="Pfam" id="PF07679">
    <property type="entry name" value="I-set"/>
    <property type="match status" value="3"/>
</dbReference>
<keyword evidence="10 18" id="KW-1133">Transmembrane helix</keyword>
<evidence type="ECO:0000256" key="14">
    <source>
        <dbReference type="ARBA" id="ARBA00023180"/>
    </source>
</evidence>
<dbReference type="InterPro" id="IPR036179">
    <property type="entry name" value="Ig-like_dom_sf"/>
</dbReference>
<dbReference type="InterPro" id="IPR003961">
    <property type="entry name" value="FN3_dom"/>
</dbReference>
<dbReference type="FunFam" id="2.60.40.10:FF:000053">
    <property type="entry name" value="Roundabout guidance receptor 1"/>
    <property type="match status" value="1"/>
</dbReference>